<dbReference type="PANTHER" id="PTHR38396">
    <property type="entry name" value="TRANSMEMBRANE PROTEIN"/>
    <property type="match status" value="1"/>
</dbReference>
<dbReference type="EMBL" id="JBBNAG010000001">
    <property type="protein sequence ID" value="KAK9165496.1"/>
    <property type="molecule type" value="Genomic_DNA"/>
</dbReference>
<comment type="caution">
    <text evidence="3">The sequence shown here is derived from an EMBL/GenBank/DDBJ whole genome shotgun (WGS) entry which is preliminary data.</text>
</comment>
<protein>
    <submittedName>
        <fullName evidence="3">Uncharacterized protein</fullName>
    </submittedName>
</protein>
<dbReference type="AlphaFoldDB" id="A0AAP0L746"/>
<feature type="compositionally biased region" description="Pro residues" evidence="1">
    <location>
        <begin position="68"/>
        <end position="78"/>
    </location>
</feature>
<organism evidence="3 4">
    <name type="scientific">Stephania cephalantha</name>
    <dbReference type="NCBI Taxonomy" id="152367"/>
    <lineage>
        <taxon>Eukaryota</taxon>
        <taxon>Viridiplantae</taxon>
        <taxon>Streptophyta</taxon>
        <taxon>Embryophyta</taxon>
        <taxon>Tracheophyta</taxon>
        <taxon>Spermatophyta</taxon>
        <taxon>Magnoliopsida</taxon>
        <taxon>Ranunculales</taxon>
        <taxon>Menispermaceae</taxon>
        <taxon>Menispermoideae</taxon>
        <taxon>Cissampelideae</taxon>
        <taxon>Stephania</taxon>
    </lineage>
</organism>
<proteinExistence type="predicted"/>
<keyword evidence="2" id="KW-0812">Transmembrane</keyword>
<name>A0AAP0L746_9MAGN</name>
<feature type="region of interest" description="Disordered" evidence="1">
    <location>
        <begin position="64"/>
        <end position="96"/>
    </location>
</feature>
<evidence type="ECO:0000256" key="2">
    <source>
        <dbReference type="SAM" id="Phobius"/>
    </source>
</evidence>
<dbReference type="Proteomes" id="UP001419268">
    <property type="component" value="Unassembled WGS sequence"/>
</dbReference>
<reference evidence="3 4" key="1">
    <citation type="submission" date="2024-01" db="EMBL/GenBank/DDBJ databases">
        <title>Genome assemblies of Stephania.</title>
        <authorList>
            <person name="Yang L."/>
        </authorList>
    </citation>
    <scope>NUCLEOTIDE SEQUENCE [LARGE SCALE GENOMIC DNA]</scope>
    <source>
        <strain evidence="3">JXDWG</strain>
        <tissue evidence="3">Leaf</tissue>
    </source>
</reference>
<evidence type="ECO:0000256" key="1">
    <source>
        <dbReference type="SAM" id="MobiDB-lite"/>
    </source>
</evidence>
<keyword evidence="2" id="KW-0472">Membrane</keyword>
<evidence type="ECO:0000313" key="3">
    <source>
        <dbReference type="EMBL" id="KAK9165496.1"/>
    </source>
</evidence>
<dbReference type="PANTHER" id="PTHR38396:SF1">
    <property type="entry name" value="TRANSMEMBRANE PROTEIN"/>
    <property type="match status" value="1"/>
</dbReference>
<accession>A0AAP0L746</accession>
<feature type="transmembrane region" description="Helical" evidence="2">
    <location>
        <begin position="7"/>
        <end position="26"/>
    </location>
</feature>
<evidence type="ECO:0000313" key="4">
    <source>
        <dbReference type="Proteomes" id="UP001419268"/>
    </source>
</evidence>
<gene>
    <name evidence="3" type="ORF">Scep_000687</name>
</gene>
<keyword evidence="2" id="KW-1133">Transmembrane helix</keyword>
<sequence length="96" mass="10595">MKRRAFVLIFFMWAVITIITPTLVIWSTAAKPSTTTANNLAHSAGGKIRDRRLLMGHYFERNGLEPMAPAPSPSPSPSPCDGLNITSNHRDGNYLQ</sequence>
<keyword evidence="4" id="KW-1185">Reference proteome</keyword>